<dbReference type="SUPFAM" id="SSF52343">
    <property type="entry name" value="Ferredoxin reductase-like, C-terminal NADP-linked domain"/>
    <property type="match status" value="1"/>
</dbReference>
<proteinExistence type="predicted"/>
<dbReference type="GO" id="GO:0030586">
    <property type="term" value="F:[methionine synthase] reductase (NADPH) activity"/>
    <property type="evidence" value="ECO:0007669"/>
    <property type="project" value="TreeGrafter"/>
</dbReference>
<dbReference type="InterPro" id="IPR001709">
    <property type="entry name" value="Flavoprot_Pyr_Nucl_cyt_Rdtase"/>
</dbReference>
<evidence type="ECO:0000256" key="2">
    <source>
        <dbReference type="ARBA" id="ARBA00022630"/>
    </source>
</evidence>
<keyword evidence="8" id="KW-1185">Reference proteome</keyword>
<dbReference type="Gene3D" id="2.40.30.10">
    <property type="entry name" value="Translation factors"/>
    <property type="match status" value="1"/>
</dbReference>
<dbReference type="GO" id="GO:0050667">
    <property type="term" value="P:homocysteine metabolic process"/>
    <property type="evidence" value="ECO:0007669"/>
    <property type="project" value="TreeGrafter"/>
</dbReference>
<feature type="domain" description="Oxidoreductase FAD/NAD(P)-binding" evidence="5">
    <location>
        <begin position="303"/>
        <end position="360"/>
    </location>
</feature>
<dbReference type="Pfam" id="PF00667">
    <property type="entry name" value="FAD_binding_1"/>
    <property type="match status" value="1"/>
</dbReference>
<evidence type="ECO:0000259" key="5">
    <source>
        <dbReference type="Pfam" id="PF00175"/>
    </source>
</evidence>
<reference evidence="9" key="1">
    <citation type="submission" date="2017-02" db="UniProtKB">
        <authorList>
            <consortium name="WormBaseParasite"/>
        </authorList>
    </citation>
    <scope>IDENTIFICATION</scope>
</reference>
<dbReference type="InterPro" id="IPR003097">
    <property type="entry name" value="CysJ-like_FAD-binding"/>
</dbReference>
<dbReference type="PANTHER" id="PTHR19384:SF84">
    <property type="entry name" value="METHIONINE SYNTHASE REDUCTASE"/>
    <property type="match status" value="1"/>
</dbReference>
<dbReference type="Gene3D" id="3.40.50.80">
    <property type="entry name" value="Nucleotide-binding domain of ferredoxin-NADP reductase (FNR) module"/>
    <property type="match status" value="1"/>
</dbReference>
<evidence type="ECO:0000256" key="1">
    <source>
        <dbReference type="ARBA" id="ARBA00001974"/>
    </source>
</evidence>
<dbReference type="GO" id="GO:0005829">
    <property type="term" value="C:cytosol"/>
    <property type="evidence" value="ECO:0007669"/>
    <property type="project" value="TreeGrafter"/>
</dbReference>
<feature type="domain" description="Sulfite reductase [NADPH] flavoprotein alpha-component-like FAD-binding" evidence="6">
    <location>
        <begin position="59"/>
        <end position="236"/>
    </location>
</feature>
<dbReference type="Proteomes" id="UP000282613">
    <property type="component" value="Unassembled WGS sequence"/>
</dbReference>
<dbReference type="Pfam" id="PF00175">
    <property type="entry name" value="NAD_binding_1"/>
    <property type="match status" value="1"/>
</dbReference>
<dbReference type="InterPro" id="IPR017938">
    <property type="entry name" value="Riboflavin_synthase-like_b-brl"/>
</dbReference>
<reference evidence="7 8" key="2">
    <citation type="submission" date="2018-11" db="EMBL/GenBank/DDBJ databases">
        <authorList>
            <consortium name="Pathogen Informatics"/>
        </authorList>
    </citation>
    <scope>NUCLEOTIDE SEQUENCE [LARGE SCALE GENOMIC DNA]</scope>
</reference>
<protein>
    <submittedName>
        <fullName evidence="9">Methionine synthase reductase</fullName>
    </submittedName>
</protein>
<dbReference type="WBParaSite" id="TASK_0000029601-mRNA-1">
    <property type="protein sequence ID" value="TASK_0000029601-mRNA-1"/>
    <property type="gene ID" value="TASK_0000029601"/>
</dbReference>
<organism evidence="9">
    <name type="scientific">Taenia asiatica</name>
    <name type="common">Asian tapeworm</name>
    <dbReference type="NCBI Taxonomy" id="60517"/>
    <lineage>
        <taxon>Eukaryota</taxon>
        <taxon>Metazoa</taxon>
        <taxon>Spiralia</taxon>
        <taxon>Lophotrochozoa</taxon>
        <taxon>Platyhelminthes</taxon>
        <taxon>Cestoda</taxon>
        <taxon>Eucestoda</taxon>
        <taxon>Cyclophyllidea</taxon>
        <taxon>Taeniidae</taxon>
        <taxon>Taenia</taxon>
    </lineage>
</organism>
<dbReference type="GO" id="GO:0009086">
    <property type="term" value="P:methionine biosynthetic process"/>
    <property type="evidence" value="ECO:0007669"/>
    <property type="project" value="TreeGrafter"/>
</dbReference>
<evidence type="ECO:0000259" key="6">
    <source>
        <dbReference type="Pfam" id="PF00667"/>
    </source>
</evidence>
<dbReference type="InterPro" id="IPR023173">
    <property type="entry name" value="NADPH_Cyt_P450_Rdtase_alpha"/>
</dbReference>
<dbReference type="InterPro" id="IPR001433">
    <property type="entry name" value="OxRdtase_FAD/NAD-bd"/>
</dbReference>
<gene>
    <name evidence="7" type="ORF">TASK_LOCUS297</name>
</gene>
<dbReference type="SUPFAM" id="SSF63380">
    <property type="entry name" value="Riboflavin synthase domain-like"/>
    <property type="match status" value="1"/>
</dbReference>
<evidence type="ECO:0000313" key="9">
    <source>
        <dbReference type="WBParaSite" id="TASK_0000029601-mRNA-1"/>
    </source>
</evidence>
<dbReference type="PANTHER" id="PTHR19384">
    <property type="entry name" value="NITRIC OXIDE SYNTHASE-RELATED"/>
    <property type="match status" value="1"/>
</dbReference>
<keyword evidence="4" id="KW-0560">Oxidoreductase</keyword>
<dbReference type="GO" id="GO:0010181">
    <property type="term" value="F:FMN binding"/>
    <property type="evidence" value="ECO:0007669"/>
    <property type="project" value="TreeGrafter"/>
</dbReference>
<keyword evidence="2" id="KW-0285">Flavoprotein</keyword>
<accession>A0A0R3VSX2</accession>
<evidence type="ECO:0000313" key="8">
    <source>
        <dbReference type="Proteomes" id="UP000282613"/>
    </source>
</evidence>
<dbReference type="PRINTS" id="PR00371">
    <property type="entry name" value="FPNCR"/>
</dbReference>
<comment type="cofactor">
    <cofactor evidence="1">
        <name>FAD</name>
        <dbReference type="ChEBI" id="CHEBI:57692"/>
    </cofactor>
</comment>
<dbReference type="STRING" id="60517.A0A0R3VSX2"/>
<name>A0A0R3VSX2_TAEAS</name>
<dbReference type="OrthoDB" id="1856718at2759"/>
<dbReference type="Gene3D" id="1.20.990.10">
    <property type="entry name" value="NADPH-cytochrome p450 Reductase, Chain A, domain 3"/>
    <property type="match status" value="1"/>
</dbReference>
<evidence type="ECO:0000313" key="7">
    <source>
        <dbReference type="EMBL" id="VDK20610.1"/>
    </source>
</evidence>
<dbReference type="AlphaFoldDB" id="A0A0R3VSX2"/>
<evidence type="ECO:0000256" key="3">
    <source>
        <dbReference type="ARBA" id="ARBA00022827"/>
    </source>
</evidence>
<sequence length="507" mass="56037">MNACRYHSVPCVHGSVSVGNFPLDLLNASCKVLDCVLTSLHCMNEGGLKPTYRAFLKLEDGDKLLYRPGDSIAVYAHNDEVDVSWLLQRMGGDLSPDQLIVLKQDSIPRKSIFRGPPVDVPITPRLVIRHHLELHSLASRKTIRLLANCCSDKEERQILLKMGARDGTQLYDGLIKKASATAMDLLATFVSCHPNLETLLEIFSPLAARPYSLIDECGEESPQELSFAFTMIDFSKEPRSSDVTCDGVTLKRYNRQSGVATGYIRRLWEEKIKNEASPHICISLHPNLNNFFHPLDASDPLILICAGTGIAPFISFLKYRRRLKLTQPSKIGDTWLIFGCRNPNFDLLFAEELASFLKDATLTQLCLVFSRFSGSLPPHLHEVIRSKALVPPGCKYVQDCISFPLAASASGDASAAELPGLLDNFHISSSDIGVSLKLTQLVCEQGGHIRVCGDAKGMAPAVASAWTTLFAAWKQSSKDVNSVDLKAGAEFLAQLREEERYIEDVWC</sequence>
<evidence type="ECO:0000256" key="4">
    <source>
        <dbReference type="ARBA" id="ARBA00023002"/>
    </source>
</evidence>
<keyword evidence="3" id="KW-0274">FAD</keyword>
<dbReference type="GO" id="GO:0050660">
    <property type="term" value="F:flavin adenine dinucleotide binding"/>
    <property type="evidence" value="ECO:0007669"/>
    <property type="project" value="TreeGrafter"/>
</dbReference>
<dbReference type="InterPro" id="IPR039261">
    <property type="entry name" value="FNR_nucleotide-bd"/>
</dbReference>
<dbReference type="EMBL" id="UYRS01000033">
    <property type="protein sequence ID" value="VDK20610.1"/>
    <property type="molecule type" value="Genomic_DNA"/>
</dbReference>